<dbReference type="InterPro" id="IPR052240">
    <property type="entry name" value="SAP_domain_ribonucleoprotein"/>
</dbReference>
<feature type="compositionally biased region" description="Basic residues" evidence="3">
    <location>
        <begin position="207"/>
        <end position="224"/>
    </location>
</feature>
<comment type="caution">
    <text evidence="5">The sequence shown here is derived from an EMBL/GenBank/DDBJ whole genome shotgun (WGS) entry which is preliminary data.</text>
</comment>
<dbReference type="OrthoDB" id="445357at2759"/>
<dbReference type="GO" id="GO:0005634">
    <property type="term" value="C:nucleus"/>
    <property type="evidence" value="ECO:0007669"/>
    <property type="project" value="TreeGrafter"/>
</dbReference>
<dbReference type="PROSITE" id="PS50800">
    <property type="entry name" value="SAP"/>
    <property type="match status" value="1"/>
</dbReference>
<dbReference type="InterPro" id="IPR036361">
    <property type="entry name" value="SAP_dom_sf"/>
</dbReference>
<feature type="compositionally biased region" description="Low complexity" evidence="3">
    <location>
        <begin position="197"/>
        <end position="206"/>
    </location>
</feature>
<dbReference type="GO" id="GO:0016973">
    <property type="term" value="P:poly(A)+ mRNA export from nucleus"/>
    <property type="evidence" value="ECO:0007669"/>
    <property type="project" value="TreeGrafter"/>
</dbReference>
<dbReference type="Gene3D" id="1.10.720.30">
    <property type="entry name" value="SAP domain"/>
    <property type="match status" value="1"/>
</dbReference>
<proteinExistence type="inferred from homology"/>
<dbReference type="InterPro" id="IPR003034">
    <property type="entry name" value="SAP_dom"/>
</dbReference>
<feature type="domain" description="SAP" evidence="4">
    <location>
        <begin position="8"/>
        <end position="42"/>
    </location>
</feature>
<dbReference type="EMBL" id="LXPE01000097">
    <property type="protein sequence ID" value="OBA25455.1"/>
    <property type="molecule type" value="Genomic_DNA"/>
</dbReference>
<evidence type="ECO:0000259" key="4">
    <source>
        <dbReference type="PROSITE" id="PS50800"/>
    </source>
</evidence>
<name>A0A1B7T9S0_9ASCO</name>
<feature type="region of interest" description="Disordered" evidence="3">
    <location>
        <begin position="185"/>
        <end position="224"/>
    </location>
</feature>
<accession>A0A1B7T9S0</accession>
<sequence>MPISIDDLNTLKVAAIKDHLKRLDLPTQGFKKELVDRLKEGMEAKGITELATEGDEEELKKAAAVEQEEGESVVAVVDAEEKEDKPEVEAADVEKVVEEPVSSEAAPAVTETVAVVLDTVPAEVVPEPELSLEEIKTRVLEHITASISRAEKFNDLEKLKRLAKDKQRIEKFGISEENPIAIELGLIKPKETKKPQRQNNQGNKQKFNNKRRGNKRRYHPYNKN</sequence>
<dbReference type="Proteomes" id="UP000092321">
    <property type="component" value="Unassembled WGS sequence"/>
</dbReference>
<keyword evidence="6" id="KW-1185">Reference proteome</keyword>
<dbReference type="SUPFAM" id="SSF68906">
    <property type="entry name" value="SAP domain"/>
    <property type="match status" value="1"/>
</dbReference>
<evidence type="ECO:0000256" key="2">
    <source>
        <dbReference type="ARBA" id="ARBA00046328"/>
    </source>
</evidence>
<comment type="similarity">
    <text evidence="2">Belongs to the SAP domain-containing ribonucleoprotein family.</text>
</comment>
<organism evidence="5 6">
    <name type="scientific">Hanseniaspora valbyensis NRRL Y-1626</name>
    <dbReference type="NCBI Taxonomy" id="766949"/>
    <lineage>
        <taxon>Eukaryota</taxon>
        <taxon>Fungi</taxon>
        <taxon>Dikarya</taxon>
        <taxon>Ascomycota</taxon>
        <taxon>Saccharomycotina</taxon>
        <taxon>Saccharomycetes</taxon>
        <taxon>Saccharomycodales</taxon>
        <taxon>Saccharomycodaceae</taxon>
        <taxon>Hanseniaspora</taxon>
    </lineage>
</organism>
<protein>
    <recommendedName>
        <fullName evidence="4">SAP domain-containing protein</fullName>
    </recommendedName>
</protein>
<keyword evidence="1" id="KW-0597">Phosphoprotein</keyword>
<evidence type="ECO:0000256" key="1">
    <source>
        <dbReference type="ARBA" id="ARBA00022553"/>
    </source>
</evidence>
<gene>
    <name evidence="5" type="ORF">HANVADRAFT_3737</name>
</gene>
<evidence type="ECO:0000313" key="5">
    <source>
        <dbReference type="EMBL" id="OBA25455.1"/>
    </source>
</evidence>
<dbReference type="PANTHER" id="PTHR46551:SF1">
    <property type="entry name" value="SAP DOMAIN-CONTAINING RIBONUCLEOPROTEIN"/>
    <property type="match status" value="1"/>
</dbReference>
<dbReference type="AlphaFoldDB" id="A0A1B7T9S0"/>
<evidence type="ECO:0000256" key="3">
    <source>
        <dbReference type="SAM" id="MobiDB-lite"/>
    </source>
</evidence>
<dbReference type="SMART" id="SM00513">
    <property type="entry name" value="SAP"/>
    <property type="match status" value="1"/>
</dbReference>
<dbReference type="Pfam" id="PF02037">
    <property type="entry name" value="SAP"/>
    <property type="match status" value="1"/>
</dbReference>
<reference evidence="6" key="1">
    <citation type="journal article" date="2016" name="Proc. Natl. Acad. Sci. U.S.A.">
        <title>Comparative genomics of biotechnologically important yeasts.</title>
        <authorList>
            <person name="Riley R."/>
            <person name="Haridas S."/>
            <person name="Wolfe K.H."/>
            <person name="Lopes M.R."/>
            <person name="Hittinger C.T."/>
            <person name="Goeker M."/>
            <person name="Salamov A.A."/>
            <person name="Wisecaver J.H."/>
            <person name="Long T.M."/>
            <person name="Calvey C.H."/>
            <person name="Aerts A.L."/>
            <person name="Barry K.W."/>
            <person name="Choi C."/>
            <person name="Clum A."/>
            <person name="Coughlan A.Y."/>
            <person name="Deshpande S."/>
            <person name="Douglass A.P."/>
            <person name="Hanson S.J."/>
            <person name="Klenk H.-P."/>
            <person name="LaButti K.M."/>
            <person name="Lapidus A."/>
            <person name="Lindquist E.A."/>
            <person name="Lipzen A.M."/>
            <person name="Meier-Kolthoff J.P."/>
            <person name="Ohm R.A."/>
            <person name="Otillar R.P."/>
            <person name="Pangilinan J.L."/>
            <person name="Peng Y."/>
            <person name="Rokas A."/>
            <person name="Rosa C.A."/>
            <person name="Scheuner C."/>
            <person name="Sibirny A.A."/>
            <person name="Slot J.C."/>
            <person name="Stielow J.B."/>
            <person name="Sun H."/>
            <person name="Kurtzman C.P."/>
            <person name="Blackwell M."/>
            <person name="Grigoriev I.V."/>
            <person name="Jeffries T.W."/>
        </authorList>
    </citation>
    <scope>NUCLEOTIDE SEQUENCE [LARGE SCALE GENOMIC DNA]</scope>
    <source>
        <strain evidence="6">NRRL Y-1626</strain>
    </source>
</reference>
<dbReference type="PANTHER" id="PTHR46551">
    <property type="entry name" value="SAP DOMAIN-CONTAINING RIBONUCLEOPROTEIN"/>
    <property type="match status" value="1"/>
</dbReference>
<evidence type="ECO:0000313" key="6">
    <source>
        <dbReference type="Proteomes" id="UP000092321"/>
    </source>
</evidence>